<evidence type="ECO:0000313" key="3">
    <source>
        <dbReference type="Proteomes" id="UP001139028"/>
    </source>
</evidence>
<accession>A0A9X2J7B7</accession>
<name>A0A9X2J7B7_9GAMM</name>
<gene>
    <name evidence="2" type="ORF">MO867_22090</name>
</gene>
<reference evidence="2" key="1">
    <citation type="journal article" date="2022" name="Arch. Microbiol.">
        <title>Microbulbifer okhotskensis sp. nov., isolated from a deep bottom sediment of the Okhotsk Sea.</title>
        <authorList>
            <person name="Romanenko L."/>
            <person name="Kurilenko V."/>
            <person name="Otstavnykh N."/>
            <person name="Velansky P."/>
            <person name="Isaeva M."/>
            <person name="Mikhailov V."/>
        </authorList>
    </citation>
    <scope>NUCLEOTIDE SEQUENCE</scope>
    <source>
        <strain evidence="2">OS29</strain>
    </source>
</reference>
<dbReference type="EMBL" id="JALBWM010000288">
    <property type="protein sequence ID" value="MCO1337018.1"/>
    <property type="molecule type" value="Genomic_DNA"/>
</dbReference>
<keyword evidence="1" id="KW-0812">Transmembrane</keyword>
<dbReference type="RefSeq" id="WP_252473193.1">
    <property type="nucleotide sequence ID" value="NZ_JALBWM010000288.1"/>
</dbReference>
<comment type="caution">
    <text evidence="2">The sequence shown here is derived from an EMBL/GenBank/DDBJ whole genome shotgun (WGS) entry which is preliminary data.</text>
</comment>
<organism evidence="2 3">
    <name type="scientific">Microbulbifer okhotskensis</name>
    <dbReference type="NCBI Taxonomy" id="2926617"/>
    <lineage>
        <taxon>Bacteria</taxon>
        <taxon>Pseudomonadati</taxon>
        <taxon>Pseudomonadota</taxon>
        <taxon>Gammaproteobacteria</taxon>
        <taxon>Cellvibrionales</taxon>
        <taxon>Microbulbiferaceae</taxon>
        <taxon>Microbulbifer</taxon>
    </lineage>
</organism>
<keyword evidence="3" id="KW-1185">Reference proteome</keyword>
<keyword evidence="1" id="KW-0472">Membrane</keyword>
<sequence>MRTFLYVLGGSTIANILFALALSTVISFEILFSDSVEWFHGGAKLADLLTAIALSYIAGYIFYLSTEVRRKVNSIHSTKLTAHRHCGKVISLANEVFFSITKVRDVPEENVIRENINKIKINDIVPGKTYTFDGNSSQQVQYNYYFPYCVLPEMQSLENDIANVSHLLEPEITTALDNVFNCSFKSQFGNKMVAHINHKDSTLALFEKAFLDLSEKTKLLKNELHKIYGESPWSASNKLQAA</sequence>
<evidence type="ECO:0000313" key="2">
    <source>
        <dbReference type="EMBL" id="MCO1337018.1"/>
    </source>
</evidence>
<proteinExistence type="predicted"/>
<dbReference type="Proteomes" id="UP001139028">
    <property type="component" value="Unassembled WGS sequence"/>
</dbReference>
<feature type="transmembrane region" description="Helical" evidence="1">
    <location>
        <begin position="12"/>
        <end position="33"/>
    </location>
</feature>
<evidence type="ECO:0000256" key="1">
    <source>
        <dbReference type="SAM" id="Phobius"/>
    </source>
</evidence>
<protein>
    <submittedName>
        <fullName evidence="2">Uncharacterized protein</fullName>
    </submittedName>
</protein>
<feature type="transmembrane region" description="Helical" evidence="1">
    <location>
        <begin position="45"/>
        <end position="64"/>
    </location>
</feature>
<keyword evidence="1" id="KW-1133">Transmembrane helix</keyword>
<dbReference type="AlphaFoldDB" id="A0A9X2J7B7"/>